<feature type="compositionally biased region" description="Low complexity" evidence="1">
    <location>
        <begin position="151"/>
        <end position="175"/>
    </location>
</feature>
<evidence type="ECO:0000256" key="1">
    <source>
        <dbReference type="SAM" id="MobiDB-lite"/>
    </source>
</evidence>
<organism evidence="2">
    <name type="scientific">marine sediment metagenome</name>
    <dbReference type="NCBI Taxonomy" id="412755"/>
    <lineage>
        <taxon>unclassified sequences</taxon>
        <taxon>metagenomes</taxon>
        <taxon>ecological metagenomes</taxon>
    </lineage>
</organism>
<comment type="caution">
    <text evidence="2">The sequence shown here is derived from an EMBL/GenBank/DDBJ whole genome shotgun (WGS) entry which is preliminary data.</text>
</comment>
<dbReference type="AlphaFoldDB" id="X0UZE4"/>
<accession>X0UZE4</accession>
<sequence>HTTEIIIPDKLGFTTDNTGALSQSEVFWKLFLKVIKKIQRRLEDIYNAKIRMLVDLNFPGVEKYPLFKFNDIDHDIETEMLKLLLDGGVIDKREKWIRSKVDVPQLDVKEAEEIEKAKQQDVLDQQAKFEAEAKVNGGFGNDGSGFKKNDNNNSNGANNRSGGDNNNNRQNTSDGIQTDKKGNNGNNKKRFKTSRPTNFDKIKTQLDTNENDFIRDYTDIHKRQSDRLIRLTKSKKIVENKDLKAVNKLDIQRSELKRLFEVYYSKL</sequence>
<dbReference type="InterPro" id="IPR009279">
    <property type="entry name" value="Portal_Mu"/>
</dbReference>
<name>X0UZE4_9ZZZZ</name>
<feature type="non-terminal residue" evidence="2">
    <location>
        <position position="1"/>
    </location>
</feature>
<dbReference type="Pfam" id="PF06074">
    <property type="entry name" value="Portal_Mu"/>
    <property type="match status" value="1"/>
</dbReference>
<feature type="region of interest" description="Disordered" evidence="1">
    <location>
        <begin position="135"/>
        <end position="200"/>
    </location>
</feature>
<reference evidence="2" key="1">
    <citation type="journal article" date="2014" name="Front. Microbiol.">
        <title>High frequency of phylogenetically diverse reductive dehalogenase-homologous genes in deep subseafloor sedimentary metagenomes.</title>
        <authorList>
            <person name="Kawai M."/>
            <person name="Futagami T."/>
            <person name="Toyoda A."/>
            <person name="Takaki Y."/>
            <person name="Nishi S."/>
            <person name="Hori S."/>
            <person name="Arai W."/>
            <person name="Tsubouchi T."/>
            <person name="Morono Y."/>
            <person name="Uchiyama I."/>
            <person name="Ito T."/>
            <person name="Fujiyama A."/>
            <person name="Inagaki F."/>
            <person name="Takami H."/>
        </authorList>
    </citation>
    <scope>NUCLEOTIDE SEQUENCE</scope>
    <source>
        <strain evidence="2">Expedition CK06-06</strain>
    </source>
</reference>
<evidence type="ECO:0000313" key="2">
    <source>
        <dbReference type="EMBL" id="GAG05663.1"/>
    </source>
</evidence>
<feature type="non-terminal residue" evidence="2">
    <location>
        <position position="267"/>
    </location>
</feature>
<proteinExistence type="predicted"/>
<protein>
    <submittedName>
        <fullName evidence="2">Uncharacterized protein</fullName>
    </submittedName>
</protein>
<gene>
    <name evidence="2" type="ORF">S01H1_40387</name>
</gene>
<dbReference type="EMBL" id="BARS01025573">
    <property type="protein sequence ID" value="GAG05663.1"/>
    <property type="molecule type" value="Genomic_DNA"/>
</dbReference>